<dbReference type="InterPro" id="IPR015887">
    <property type="entry name" value="DNA_glyclase_Znf_dom_DNA_BS"/>
</dbReference>
<gene>
    <name evidence="11" type="ORF">METZ01_LOCUS365477</name>
</gene>
<dbReference type="SMART" id="SM01232">
    <property type="entry name" value="H2TH"/>
    <property type="match status" value="1"/>
</dbReference>
<dbReference type="GO" id="GO:0006284">
    <property type="term" value="P:base-excision repair"/>
    <property type="evidence" value="ECO:0007669"/>
    <property type="project" value="InterPro"/>
</dbReference>
<keyword evidence="2" id="KW-0227">DNA damage</keyword>
<proteinExistence type="predicted"/>
<dbReference type="GO" id="GO:0140078">
    <property type="term" value="F:class I DNA-(apurinic or apyrimidinic site) endonuclease activity"/>
    <property type="evidence" value="ECO:0007669"/>
    <property type="project" value="UniProtKB-EC"/>
</dbReference>
<protein>
    <recommendedName>
        <fullName evidence="10">FPG-type domain-containing protein</fullName>
    </recommendedName>
</protein>
<keyword evidence="8" id="KW-0456">Lyase</keyword>
<dbReference type="SUPFAM" id="SSF46946">
    <property type="entry name" value="S13-like H2TH domain"/>
    <property type="match status" value="1"/>
</dbReference>
<dbReference type="PROSITE" id="PS51066">
    <property type="entry name" value="ZF_FPG_2"/>
    <property type="match status" value="1"/>
</dbReference>
<dbReference type="Gene3D" id="1.10.8.50">
    <property type="match status" value="1"/>
</dbReference>
<evidence type="ECO:0000256" key="4">
    <source>
        <dbReference type="ARBA" id="ARBA00022801"/>
    </source>
</evidence>
<keyword evidence="7" id="KW-0234">DNA repair</keyword>
<dbReference type="GO" id="GO:0034039">
    <property type="term" value="F:8-oxo-7,8-dihydroguanine DNA N-glycosylase activity"/>
    <property type="evidence" value="ECO:0007669"/>
    <property type="project" value="TreeGrafter"/>
</dbReference>
<evidence type="ECO:0000256" key="2">
    <source>
        <dbReference type="ARBA" id="ARBA00022763"/>
    </source>
</evidence>
<evidence type="ECO:0000256" key="9">
    <source>
        <dbReference type="ARBA" id="ARBA00044632"/>
    </source>
</evidence>
<evidence type="ECO:0000256" key="8">
    <source>
        <dbReference type="ARBA" id="ARBA00023239"/>
    </source>
</evidence>
<dbReference type="SUPFAM" id="SSF57716">
    <property type="entry name" value="Glucocorticoid receptor-like (DNA-binding domain)"/>
    <property type="match status" value="1"/>
</dbReference>
<organism evidence="11">
    <name type="scientific">marine metagenome</name>
    <dbReference type="NCBI Taxonomy" id="408172"/>
    <lineage>
        <taxon>unclassified sequences</taxon>
        <taxon>metagenomes</taxon>
        <taxon>ecological metagenomes</taxon>
    </lineage>
</organism>
<keyword evidence="3" id="KW-0863">Zinc-finger</keyword>
<dbReference type="PANTHER" id="PTHR22993:SF9">
    <property type="entry name" value="FORMAMIDOPYRIMIDINE-DNA GLYCOSYLASE"/>
    <property type="match status" value="1"/>
</dbReference>
<evidence type="ECO:0000313" key="11">
    <source>
        <dbReference type="EMBL" id="SVD12623.1"/>
    </source>
</evidence>
<dbReference type="InterPro" id="IPR000214">
    <property type="entry name" value="Znf_DNA_glyclase/AP_lyase"/>
</dbReference>
<keyword evidence="4" id="KW-0378">Hydrolase</keyword>
<dbReference type="EMBL" id="UINC01131113">
    <property type="protein sequence ID" value="SVD12623.1"/>
    <property type="molecule type" value="Genomic_DNA"/>
</dbReference>
<dbReference type="InterPro" id="IPR010979">
    <property type="entry name" value="Ribosomal_uS13-like_H2TH"/>
</dbReference>
<feature type="domain" description="FPG-type" evidence="10">
    <location>
        <begin position="123"/>
        <end position="157"/>
    </location>
</feature>
<dbReference type="AlphaFoldDB" id="A0A382SS51"/>
<dbReference type="GO" id="GO:0003684">
    <property type="term" value="F:damaged DNA binding"/>
    <property type="evidence" value="ECO:0007669"/>
    <property type="project" value="InterPro"/>
</dbReference>
<keyword evidence="6" id="KW-0238">DNA-binding</keyword>
<keyword evidence="1" id="KW-0479">Metal-binding</keyword>
<sequence>RVECLSSKDWLIRSEKMGPEPLDQSFTVDQFRKGLGASQSPVRSWLLDQRRIAGIGNIYANEALYLARIHPKRRASTIRRTEAMALLENIRQVLQGAIRAGGTTLRDYRTAEGREGKYAKRLCVYGRDGEACARCGGEIGRIVFGGRSAFYCANCQPARGPAHVYRP</sequence>
<evidence type="ECO:0000256" key="7">
    <source>
        <dbReference type="ARBA" id="ARBA00023204"/>
    </source>
</evidence>
<keyword evidence="5" id="KW-0862">Zinc</keyword>
<accession>A0A382SS51</accession>
<dbReference type="PROSITE" id="PS01242">
    <property type="entry name" value="ZF_FPG_1"/>
    <property type="match status" value="1"/>
</dbReference>
<dbReference type="GO" id="GO:0008270">
    <property type="term" value="F:zinc ion binding"/>
    <property type="evidence" value="ECO:0007669"/>
    <property type="project" value="UniProtKB-KW"/>
</dbReference>
<comment type="catalytic activity">
    <reaction evidence="9">
        <text>2'-deoxyribonucleotide-(2'-deoxyribose 5'-phosphate)-2'-deoxyribonucleotide-DNA = a 3'-end 2'-deoxyribonucleotide-(2,3-dehydro-2,3-deoxyribose 5'-phosphate)-DNA + a 5'-end 5'-phospho-2'-deoxyribonucleoside-DNA + H(+)</text>
        <dbReference type="Rhea" id="RHEA:66592"/>
        <dbReference type="Rhea" id="RHEA-COMP:13180"/>
        <dbReference type="Rhea" id="RHEA-COMP:16897"/>
        <dbReference type="Rhea" id="RHEA-COMP:17067"/>
        <dbReference type="ChEBI" id="CHEBI:15378"/>
        <dbReference type="ChEBI" id="CHEBI:136412"/>
        <dbReference type="ChEBI" id="CHEBI:157695"/>
        <dbReference type="ChEBI" id="CHEBI:167181"/>
        <dbReference type="EC" id="4.2.99.18"/>
    </reaction>
</comment>
<evidence type="ECO:0000256" key="3">
    <source>
        <dbReference type="ARBA" id="ARBA00022771"/>
    </source>
</evidence>
<dbReference type="InterPro" id="IPR010663">
    <property type="entry name" value="Znf_FPG/IleRS"/>
</dbReference>
<evidence type="ECO:0000256" key="6">
    <source>
        <dbReference type="ARBA" id="ARBA00023125"/>
    </source>
</evidence>
<evidence type="ECO:0000256" key="5">
    <source>
        <dbReference type="ARBA" id="ARBA00022833"/>
    </source>
</evidence>
<dbReference type="Pfam" id="PF06827">
    <property type="entry name" value="zf-FPG_IleRS"/>
    <property type="match status" value="1"/>
</dbReference>
<dbReference type="InterPro" id="IPR015886">
    <property type="entry name" value="H2TH_FPG"/>
</dbReference>
<name>A0A382SS51_9ZZZZ</name>
<evidence type="ECO:0000259" key="10">
    <source>
        <dbReference type="PROSITE" id="PS51066"/>
    </source>
</evidence>
<evidence type="ECO:0000256" key="1">
    <source>
        <dbReference type="ARBA" id="ARBA00022723"/>
    </source>
</evidence>
<reference evidence="11" key="1">
    <citation type="submission" date="2018-05" db="EMBL/GenBank/DDBJ databases">
        <authorList>
            <person name="Lanie J.A."/>
            <person name="Ng W.-L."/>
            <person name="Kazmierczak K.M."/>
            <person name="Andrzejewski T.M."/>
            <person name="Davidsen T.M."/>
            <person name="Wayne K.J."/>
            <person name="Tettelin H."/>
            <person name="Glass J.I."/>
            <person name="Rusch D."/>
            <person name="Podicherti R."/>
            <person name="Tsui H.-C.T."/>
            <person name="Winkler M.E."/>
        </authorList>
    </citation>
    <scope>NUCLEOTIDE SEQUENCE</scope>
</reference>
<dbReference type="PANTHER" id="PTHR22993">
    <property type="entry name" value="FORMAMIDOPYRIMIDINE-DNA GLYCOSYLASE"/>
    <property type="match status" value="1"/>
</dbReference>
<dbReference type="Pfam" id="PF06831">
    <property type="entry name" value="H2TH"/>
    <property type="match status" value="1"/>
</dbReference>
<feature type="non-terminal residue" evidence="11">
    <location>
        <position position="1"/>
    </location>
</feature>
<dbReference type="FunFam" id="1.10.8.50:FF:000003">
    <property type="entry name" value="Formamidopyrimidine-DNA glycosylase"/>
    <property type="match status" value="1"/>
</dbReference>